<organism evidence="1 2">
    <name type="scientific">Marinobacter alkaliphilus</name>
    <dbReference type="NCBI Taxonomy" id="254719"/>
    <lineage>
        <taxon>Bacteria</taxon>
        <taxon>Pseudomonadati</taxon>
        <taxon>Pseudomonadota</taxon>
        <taxon>Gammaproteobacteria</taxon>
        <taxon>Pseudomonadales</taxon>
        <taxon>Marinobacteraceae</taxon>
        <taxon>Marinobacter</taxon>
    </lineage>
</organism>
<dbReference type="Proteomes" id="UP001445268">
    <property type="component" value="Chromosome"/>
</dbReference>
<evidence type="ECO:0000313" key="2">
    <source>
        <dbReference type="Proteomes" id="UP001445268"/>
    </source>
</evidence>
<proteinExistence type="predicted"/>
<accession>A0ABZ3E0P0</accession>
<evidence type="ECO:0000313" key="1">
    <source>
        <dbReference type="EMBL" id="XAF53230.1"/>
    </source>
</evidence>
<dbReference type="EMBL" id="CP152380">
    <property type="protein sequence ID" value="XAF53230.1"/>
    <property type="molecule type" value="Genomic_DNA"/>
</dbReference>
<name>A0ABZ3E0P0_9GAMM</name>
<sequence>MASAQEGSVKQAPVFGAVILSLLLAGCAGAGKDKDMSPVSTIDEARALWQSQGVKGYEVTIEQTCFCPPDLLQPMRVTVREGRVIDIEGLEQPLNHPDILDERRLTIEGLLELVEQARGSADKLLVEYDPHYGFPASLEVDYSPFIADDEFSYRLTDFQAY</sequence>
<dbReference type="Pfam" id="PF19671">
    <property type="entry name" value="DUF6174"/>
    <property type="match status" value="1"/>
</dbReference>
<protein>
    <submittedName>
        <fullName evidence="1">DUF6174 domain-containing protein</fullName>
    </submittedName>
</protein>
<dbReference type="InterPro" id="IPR046172">
    <property type="entry name" value="DUF6174"/>
</dbReference>
<dbReference type="RefSeq" id="WP_342631104.1">
    <property type="nucleotide sequence ID" value="NZ_CP152380.1"/>
</dbReference>
<keyword evidence="2" id="KW-1185">Reference proteome</keyword>
<reference evidence="1 2" key="1">
    <citation type="submission" date="2024-04" db="EMBL/GenBank/DDBJ databases">
        <title>Marinobacter sp. SBY-1.</title>
        <authorList>
            <person name="Pan C."/>
        </authorList>
    </citation>
    <scope>NUCLEOTIDE SEQUENCE [LARGE SCALE GENOMIC DNA]</scope>
    <source>
        <strain evidence="1 2">SBY-1</strain>
    </source>
</reference>
<gene>
    <name evidence="1" type="ORF">AAGT77_15065</name>
</gene>